<reference evidence="1 2" key="1">
    <citation type="submission" date="2015-02" db="EMBL/GenBank/DDBJ databases">
        <title>Single-cell genomics of uncultivated deep-branching MTB reveals a conserved set of magnetosome genes.</title>
        <authorList>
            <person name="Kolinko S."/>
            <person name="Richter M."/>
            <person name="Glockner F.O."/>
            <person name="Brachmann A."/>
            <person name="Schuler D."/>
        </authorList>
    </citation>
    <scope>NUCLEOTIDE SEQUENCE [LARGE SCALE GENOMIC DNA]</scope>
    <source>
        <strain evidence="1">SKK-01</strain>
    </source>
</reference>
<evidence type="ECO:0000313" key="1">
    <source>
        <dbReference type="EMBL" id="KJJ85917.1"/>
    </source>
</evidence>
<dbReference type="EMBL" id="JYNY01000039">
    <property type="protein sequence ID" value="KJJ85917.1"/>
    <property type="molecule type" value="Genomic_DNA"/>
</dbReference>
<sequence length="115" mass="12298">MSFKTQVKQDAAKGFLNANEFAESVVYTPKAGVPKTITAVVNRKRLDPASEDIGRVLINQCEIFIANDAAAGVVSISKGGDIVSFPENIGGSAINWIVADILGQDEGIWHLLVQK</sequence>
<gene>
    <name evidence="1" type="ORF">OMAG_000212</name>
</gene>
<accession>A0A0F0CRL3</accession>
<protein>
    <submittedName>
        <fullName evidence="1">Uncharacterized protein</fullName>
    </submittedName>
</protein>
<organism evidence="1 2">
    <name type="scientific">Candidatus Omnitrophus magneticus</name>
    <dbReference type="NCBI Taxonomy" id="1609969"/>
    <lineage>
        <taxon>Bacteria</taxon>
        <taxon>Pseudomonadati</taxon>
        <taxon>Candidatus Omnitrophota</taxon>
        <taxon>Candidatus Omnitrophus</taxon>
    </lineage>
</organism>
<dbReference type="AlphaFoldDB" id="A0A0F0CRL3"/>
<name>A0A0F0CRL3_9BACT</name>
<keyword evidence="2" id="KW-1185">Reference proteome</keyword>
<proteinExistence type="predicted"/>
<dbReference type="Proteomes" id="UP000033428">
    <property type="component" value="Unassembled WGS sequence"/>
</dbReference>
<evidence type="ECO:0000313" key="2">
    <source>
        <dbReference type="Proteomes" id="UP000033428"/>
    </source>
</evidence>
<comment type="caution">
    <text evidence="1">The sequence shown here is derived from an EMBL/GenBank/DDBJ whole genome shotgun (WGS) entry which is preliminary data.</text>
</comment>